<sequence length="540" mass="63210">MILINSAAYVNDDLRAEFGLLPPCFLPLGNRRLYHHQIESLRKAFPEEKIYLSLPEEYHIGRYDQQYFNENDITILKTSYTLSQGHSLYRLLNDFNLIECDKLIINYGDTFYHTFEATSDDYFYVSNNIGYYNRASVVINGDKLIINKDNPAVDNGELVISGFFCFSNIGRLCECLKKMNYDFLSSSELYYSSVATKVLKNDHWYDFGHLNSFFTSRTSITTERESNSLQINNFCVIKKSKKKAKMLGEANWFLSLPPALSIFTPRVFDVREDNDYAEYTIEYLYNLPLSDMAVFCELPKSCWVNVFNSCRDFLNRSKEYSNSKKTLDMSELASYDKLYYDKTLKRLHDFELTTNIQLTKDVIFNGKRFPSIKKIAEISSRFINPTKSDDVIITHGDFCFSNILYDFRSQRIKLIDPRGINYNNELSIWGDIRYDLAKLCHSVIGCYDLIIAQKFLLEYDYVDNRIEFELYDDNYSDIVNSFLGVFNSFEEFGYTIEEIQCITIHLFLSMLPLHSDSKLRQEAFIANAYRLFSLLNLEYL</sequence>
<dbReference type="EMBL" id="FJ940775">
    <property type="protein sequence ID" value="ACV67299.1"/>
    <property type="molecule type" value="Genomic_DNA"/>
</dbReference>
<reference evidence="1" key="1">
    <citation type="journal article" date="2010" name="Vet. Microbiol.">
        <title>Development of a serogroup-specific DNA microarray for identification of Escherichia coli strains associated with bovine septicemia and diarrhea.</title>
        <authorList>
            <person name="Liu B."/>
            <person name="Wu F."/>
            <person name="Li D."/>
            <person name="Beutin L."/>
            <person name="Chen M."/>
            <person name="Cao B."/>
            <person name="Wang L."/>
        </authorList>
    </citation>
    <scope>NUCLEOTIDE SEQUENCE</scope>
</reference>
<evidence type="ECO:0000313" key="1">
    <source>
        <dbReference type="EMBL" id="ACV67299.1"/>
    </source>
</evidence>
<dbReference type="AlphaFoldDB" id="D6BV59"/>
<dbReference type="SUPFAM" id="SSF53448">
    <property type="entry name" value="Nucleotide-diphospho-sugar transferases"/>
    <property type="match status" value="1"/>
</dbReference>
<dbReference type="Gene3D" id="3.90.1200.10">
    <property type="match status" value="1"/>
</dbReference>
<gene>
    <name evidence="1" type="primary">wejS</name>
</gene>
<reference evidence="2" key="2">
    <citation type="journal article" date="2016" name="PLoS ONE">
        <title>Comparison of O-Antigen Gene Clusters of All O-Serogroups of Escherichia coli and Proposal for Adopting a New Nomenclature for O-Typing.</title>
        <authorList>
            <person name="DebRoy C."/>
            <person name="Fratamico P.M."/>
            <person name="Yan X."/>
            <person name="Baranzoni G."/>
            <person name="Liu Y."/>
            <person name="Needleman D.S."/>
            <person name="Tebbs R."/>
            <person name="O'Connell C.D."/>
            <person name="Allred A."/>
            <person name="Swimley M."/>
            <person name="Mwangi M."/>
            <person name="Kapur V."/>
            <person name="Raygoza Garay J.A."/>
            <person name="Roberts E.L."/>
            <person name="Katani R."/>
        </authorList>
    </citation>
    <scope>NUCLEOTIDE SEQUENCE</scope>
    <source>
        <strain evidence="2">E 38</strain>
    </source>
</reference>
<evidence type="ECO:0000313" key="2">
    <source>
        <dbReference type="EMBL" id="AIG62621.1"/>
    </source>
</evidence>
<dbReference type="InterPro" id="IPR029044">
    <property type="entry name" value="Nucleotide-diphossugar_trans"/>
</dbReference>
<dbReference type="EMBL" id="KJ778787">
    <property type="protein sequence ID" value="AIG62621.1"/>
    <property type="molecule type" value="Genomic_DNA"/>
</dbReference>
<dbReference type="SUPFAM" id="SSF56112">
    <property type="entry name" value="Protein kinase-like (PK-like)"/>
    <property type="match status" value="1"/>
</dbReference>
<dbReference type="InterPro" id="IPR011009">
    <property type="entry name" value="Kinase-like_dom_sf"/>
</dbReference>
<accession>D6BV59</accession>
<dbReference type="Gene3D" id="3.90.550.10">
    <property type="entry name" value="Spore Coat Polysaccharide Biosynthesis Protein SpsA, Chain A"/>
    <property type="match status" value="1"/>
</dbReference>
<proteinExistence type="predicted"/>
<organism evidence="1">
    <name type="scientific">Escherichia coli</name>
    <dbReference type="NCBI Taxonomy" id="562"/>
    <lineage>
        <taxon>Bacteria</taxon>
        <taxon>Pseudomonadati</taxon>
        <taxon>Pseudomonadota</taxon>
        <taxon>Gammaproteobacteria</taxon>
        <taxon>Enterobacterales</taxon>
        <taxon>Enterobacteriaceae</taxon>
        <taxon>Escherichia</taxon>
    </lineage>
</organism>
<name>D6BV59_ECOLX</name>
<protein>
    <submittedName>
        <fullName evidence="2">Capsular polysaccharide biosynthesis protein</fullName>
    </submittedName>
    <submittedName>
        <fullName evidence="1">WejS</fullName>
    </submittedName>
</protein>